<keyword evidence="3" id="KW-1185">Reference proteome</keyword>
<dbReference type="SUPFAM" id="SSF54695">
    <property type="entry name" value="POZ domain"/>
    <property type="match status" value="1"/>
</dbReference>
<gene>
    <name evidence="2" type="ORF">TVAG_090070</name>
</gene>
<dbReference type="VEuPathDB" id="TrichDB:TVAGG3_0186370"/>
<dbReference type="InParanoid" id="A2EZN4"/>
<dbReference type="KEGG" id="tva:4759700"/>
<reference evidence="2" key="2">
    <citation type="journal article" date="2007" name="Science">
        <title>Draft genome sequence of the sexually transmitted pathogen Trichomonas vaginalis.</title>
        <authorList>
            <person name="Carlton J.M."/>
            <person name="Hirt R.P."/>
            <person name="Silva J.C."/>
            <person name="Delcher A.L."/>
            <person name="Schatz M."/>
            <person name="Zhao Q."/>
            <person name="Wortman J.R."/>
            <person name="Bidwell S.L."/>
            <person name="Alsmark U.C.M."/>
            <person name="Besteiro S."/>
            <person name="Sicheritz-Ponten T."/>
            <person name="Noel C.J."/>
            <person name="Dacks J.B."/>
            <person name="Foster P.G."/>
            <person name="Simillion C."/>
            <person name="Van de Peer Y."/>
            <person name="Miranda-Saavedra D."/>
            <person name="Barton G.J."/>
            <person name="Westrop G.D."/>
            <person name="Mueller S."/>
            <person name="Dessi D."/>
            <person name="Fiori P.L."/>
            <person name="Ren Q."/>
            <person name="Paulsen I."/>
            <person name="Zhang H."/>
            <person name="Bastida-Corcuera F.D."/>
            <person name="Simoes-Barbosa A."/>
            <person name="Brown M.T."/>
            <person name="Hayes R.D."/>
            <person name="Mukherjee M."/>
            <person name="Okumura C.Y."/>
            <person name="Schneider R."/>
            <person name="Smith A.J."/>
            <person name="Vanacova S."/>
            <person name="Villalvazo M."/>
            <person name="Haas B.J."/>
            <person name="Pertea M."/>
            <person name="Feldblyum T.V."/>
            <person name="Utterback T.R."/>
            <person name="Shu C.L."/>
            <person name="Osoegawa K."/>
            <person name="de Jong P.J."/>
            <person name="Hrdy I."/>
            <person name="Horvathova L."/>
            <person name="Zubacova Z."/>
            <person name="Dolezal P."/>
            <person name="Malik S.B."/>
            <person name="Logsdon J.M. Jr."/>
            <person name="Henze K."/>
            <person name="Gupta A."/>
            <person name="Wang C.C."/>
            <person name="Dunne R.L."/>
            <person name="Upcroft J.A."/>
            <person name="Upcroft P."/>
            <person name="White O."/>
            <person name="Salzberg S.L."/>
            <person name="Tang P."/>
            <person name="Chiu C.-H."/>
            <person name="Lee Y.-S."/>
            <person name="Embley T.M."/>
            <person name="Coombs G.H."/>
            <person name="Mottram J.C."/>
            <person name="Tachezy J."/>
            <person name="Fraser-Liggett C.M."/>
            <person name="Johnson P.J."/>
        </authorList>
    </citation>
    <scope>NUCLEOTIDE SEQUENCE [LARGE SCALE GENOMIC DNA]</scope>
    <source>
        <strain evidence="2">G3</strain>
    </source>
</reference>
<sequence>MSDKQDPNYNTEIDLDPLWDFLDYYKTGELADCTIVADGKELKCHQIVLANGSEFFKDNFTSGDTFKGSSERRIDITVNPEGKLEKVIEFLYCGQITLSEDELMPLLEIAIFYRISILKALITEQLDKITDHNKIMNMFTECFDKDYSNATKVFPTYIAKFYNKYSKKQISDCLDTDCFLNTLLLLKMKSKDMATEILSFFNDFNFFQDEATKQAHDTFMKFIQDSVKDNNDLTKILKSKKPEWFK</sequence>
<dbReference type="InterPro" id="IPR051481">
    <property type="entry name" value="BTB-POZ/Galectin-3-binding"/>
</dbReference>
<accession>A2EZN4</accession>
<dbReference type="OrthoDB" id="9978265at2759"/>
<dbReference type="AlphaFoldDB" id="A2EZN4"/>
<dbReference type="SMART" id="SM00225">
    <property type="entry name" value="BTB"/>
    <property type="match status" value="1"/>
</dbReference>
<dbReference type="Proteomes" id="UP000001542">
    <property type="component" value="Unassembled WGS sequence"/>
</dbReference>
<dbReference type="EMBL" id="DS113554">
    <property type="protein sequence ID" value="EAY01872.1"/>
    <property type="molecule type" value="Genomic_DNA"/>
</dbReference>
<dbReference type="CDD" id="cd18186">
    <property type="entry name" value="BTB_POZ_ZBTB_KLHL-like"/>
    <property type="match status" value="1"/>
</dbReference>
<evidence type="ECO:0000313" key="2">
    <source>
        <dbReference type="EMBL" id="EAY01872.1"/>
    </source>
</evidence>
<dbReference type="PANTHER" id="PTHR24410:SF23">
    <property type="entry name" value="BTB DOMAIN-CONTAINING PROTEIN-RELATED"/>
    <property type="match status" value="1"/>
</dbReference>
<dbReference type="Gene3D" id="3.30.710.10">
    <property type="entry name" value="Potassium Channel Kv1.1, Chain A"/>
    <property type="match status" value="1"/>
</dbReference>
<evidence type="ECO:0000313" key="3">
    <source>
        <dbReference type="Proteomes" id="UP000001542"/>
    </source>
</evidence>
<evidence type="ECO:0000259" key="1">
    <source>
        <dbReference type="PROSITE" id="PS50097"/>
    </source>
</evidence>
<name>A2EZN4_TRIV3</name>
<dbReference type="STRING" id="5722.A2EZN4"/>
<dbReference type="SMR" id="A2EZN4"/>
<proteinExistence type="predicted"/>
<dbReference type="InterPro" id="IPR011333">
    <property type="entry name" value="SKP1/BTB/POZ_sf"/>
</dbReference>
<dbReference type="Pfam" id="PF00651">
    <property type="entry name" value="BTB"/>
    <property type="match status" value="1"/>
</dbReference>
<feature type="domain" description="BTB" evidence="1">
    <location>
        <begin position="31"/>
        <end position="100"/>
    </location>
</feature>
<dbReference type="InterPro" id="IPR000210">
    <property type="entry name" value="BTB/POZ_dom"/>
</dbReference>
<dbReference type="RefSeq" id="XP_001314416.1">
    <property type="nucleotide sequence ID" value="XM_001314397.1"/>
</dbReference>
<dbReference type="PROSITE" id="PS50097">
    <property type="entry name" value="BTB"/>
    <property type="match status" value="1"/>
</dbReference>
<protein>
    <submittedName>
        <fullName evidence="2">BTB/POZ domain containing protein</fullName>
    </submittedName>
</protein>
<dbReference type="VEuPathDB" id="TrichDB:TVAG_090070"/>
<dbReference type="PANTHER" id="PTHR24410">
    <property type="entry name" value="HL07962P-RELATED"/>
    <property type="match status" value="1"/>
</dbReference>
<organism evidence="2 3">
    <name type="scientific">Trichomonas vaginalis (strain ATCC PRA-98 / G3)</name>
    <dbReference type="NCBI Taxonomy" id="412133"/>
    <lineage>
        <taxon>Eukaryota</taxon>
        <taxon>Metamonada</taxon>
        <taxon>Parabasalia</taxon>
        <taxon>Trichomonadida</taxon>
        <taxon>Trichomonadidae</taxon>
        <taxon>Trichomonas</taxon>
    </lineage>
</organism>
<reference evidence="2" key="1">
    <citation type="submission" date="2006-10" db="EMBL/GenBank/DDBJ databases">
        <authorList>
            <person name="Amadeo P."/>
            <person name="Zhao Q."/>
            <person name="Wortman J."/>
            <person name="Fraser-Liggett C."/>
            <person name="Carlton J."/>
        </authorList>
    </citation>
    <scope>NUCLEOTIDE SEQUENCE</scope>
    <source>
        <strain evidence="2">G3</strain>
    </source>
</reference>